<keyword evidence="4" id="KW-1185">Reference proteome</keyword>
<comment type="caution">
    <text evidence="3">The sequence shown here is derived from an EMBL/GenBank/DDBJ whole genome shotgun (WGS) entry which is preliminary data.</text>
</comment>
<evidence type="ECO:0000313" key="4">
    <source>
        <dbReference type="Proteomes" id="UP000269669"/>
    </source>
</evidence>
<dbReference type="InterPro" id="IPR051199">
    <property type="entry name" value="LPS_LOS_Heptosyltrfase"/>
</dbReference>
<protein>
    <submittedName>
        <fullName evidence="3">ADP-heptose:LPS heptosyltransferase</fullName>
    </submittedName>
</protein>
<reference evidence="3 4" key="1">
    <citation type="submission" date="2018-12" db="EMBL/GenBank/DDBJ databases">
        <title>Sequencing of bacterial isolates from soil warming experiment in Harvard Forest, Massachusetts, USA.</title>
        <authorList>
            <person name="Deangelis K."/>
        </authorList>
    </citation>
    <scope>NUCLEOTIDE SEQUENCE [LARGE SCALE GENOMIC DNA]</scope>
    <source>
        <strain evidence="3 4">EB153</strain>
    </source>
</reference>
<name>A0A3R9R057_9BACT</name>
<gene>
    <name evidence="3" type="ORF">EDE15_0258</name>
</gene>
<keyword evidence="2 3" id="KW-0808">Transferase</keyword>
<dbReference type="EMBL" id="RSDW01000001">
    <property type="protein sequence ID" value="RSL14793.1"/>
    <property type="molecule type" value="Genomic_DNA"/>
</dbReference>
<evidence type="ECO:0000256" key="1">
    <source>
        <dbReference type="ARBA" id="ARBA00022676"/>
    </source>
</evidence>
<keyword evidence="1" id="KW-0328">Glycosyltransferase</keyword>
<dbReference type="PANTHER" id="PTHR30160">
    <property type="entry name" value="TETRAACYLDISACCHARIDE 4'-KINASE-RELATED"/>
    <property type="match status" value="1"/>
</dbReference>
<dbReference type="SUPFAM" id="SSF53756">
    <property type="entry name" value="UDP-Glycosyltransferase/glycogen phosphorylase"/>
    <property type="match status" value="1"/>
</dbReference>
<evidence type="ECO:0000313" key="3">
    <source>
        <dbReference type="EMBL" id="RSL14793.1"/>
    </source>
</evidence>
<dbReference type="GO" id="GO:0008713">
    <property type="term" value="F:ADP-heptose-lipopolysaccharide heptosyltransferase activity"/>
    <property type="evidence" value="ECO:0007669"/>
    <property type="project" value="TreeGrafter"/>
</dbReference>
<dbReference type="GO" id="GO:0009244">
    <property type="term" value="P:lipopolysaccharide core region biosynthetic process"/>
    <property type="evidence" value="ECO:0007669"/>
    <property type="project" value="TreeGrafter"/>
</dbReference>
<dbReference type="RefSeq" id="WP_185826970.1">
    <property type="nucleotide sequence ID" value="NZ_RSDW01000001.1"/>
</dbReference>
<dbReference type="Pfam" id="PF01075">
    <property type="entry name" value="Glyco_transf_9"/>
    <property type="match status" value="1"/>
</dbReference>
<dbReference type="AlphaFoldDB" id="A0A3R9R057"/>
<dbReference type="InterPro" id="IPR002201">
    <property type="entry name" value="Glyco_trans_9"/>
</dbReference>
<dbReference type="Gene3D" id="3.40.50.2000">
    <property type="entry name" value="Glycogen Phosphorylase B"/>
    <property type="match status" value="2"/>
</dbReference>
<proteinExistence type="predicted"/>
<sequence>MALVQTVKGSIFSSVAAAERLVSNGIAATPLHQIKHFLLLQYPRALGTAIHATPLIPALRHAVPDSRIVVASSGFATEVFRNNPGVDHLFATPSPLDDLKSAVQSLRQQNPFKAIPYAVITSTGNERTRVTAQALLSGSPLRVGFTLAPQLYRVPLSFDPTLSQIANNLRIIESLGHPSQHFEPQVFFTAEDLAGAQQTLADAGVQPGQPVAAFITQTSVTQRKSWRSERFRAAATFLAEHYGAHILFIGTAAESPAIDELRNPLPFPTISVAGKTKLPQLAALLSLCRVGLTLDTGPMHIGRAVGLPMVIIAPAWSPPIEWLPVGDTRFRILKNADMPTATPDYIIDEVTIDDVKAALTSLLAQ</sequence>
<dbReference type="CDD" id="cd03789">
    <property type="entry name" value="GT9_LPS_heptosyltransferase"/>
    <property type="match status" value="1"/>
</dbReference>
<dbReference type="GO" id="GO:0005829">
    <property type="term" value="C:cytosol"/>
    <property type="evidence" value="ECO:0007669"/>
    <property type="project" value="TreeGrafter"/>
</dbReference>
<organism evidence="3 4">
    <name type="scientific">Edaphobacter aggregans</name>
    <dbReference type="NCBI Taxonomy" id="570835"/>
    <lineage>
        <taxon>Bacteria</taxon>
        <taxon>Pseudomonadati</taxon>
        <taxon>Acidobacteriota</taxon>
        <taxon>Terriglobia</taxon>
        <taxon>Terriglobales</taxon>
        <taxon>Acidobacteriaceae</taxon>
        <taxon>Edaphobacter</taxon>
    </lineage>
</organism>
<evidence type="ECO:0000256" key="2">
    <source>
        <dbReference type="ARBA" id="ARBA00022679"/>
    </source>
</evidence>
<dbReference type="Proteomes" id="UP000269669">
    <property type="component" value="Unassembled WGS sequence"/>
</dbReference>
<accession>A0A3R9R057</accession>